<feature type="region of interest" description="Disordered" evidence="1">
    <location>
        <begin position="33"/>
        <end position="78"/>
    </location>
</feature>
<evidence type="ECO:0000313" key="3">
    <source>
        <dbReference type="Proteomes" id="UP000002873"/>
    </source>
</evidence>
<feature type="compositionally biased region" description="Basic and acidic residues" evidence="1">
    <location>
        <begin position="41"/>
        <end position="68"/>
    </location>
</feature>
<gene>
    <name evidence="2" type="ORF">PBC1_001</name>
</gene>
<dbReference type="EMBL" id="JQ619704">
    <property type="protein sequence ID" value="AFE86237.1"/>
    <property type="molecule type" value="Genomic_DNA"/>
</dbReference>
<name>I1TLD5_9CAUD</name>
<dbReference type="KEGG" id="vg:12980148"/>
<dbReference type="RefSeq" id="YP_006383454.1">
    <property type="nucleotide sequence ID" value="NC_017976.1"/>
</dbReference>
<sequence>MIDWNVIKSEWESTDITFVDLAAKHGISVNSIRSKKARQGWKKDSNPAKNDSAKPFKKLKESTKEKSSGVKPPPSSRPIEIMSPEIVVNVPNTPTVRKPRKNSPWLKHIPFEVLDIMQDMEEVDPLDILYDQIRLQWSIIVRAQEIMFVEDKDDTTKFKSSDGMDSTGYEIHAAWDKHGKFMTQLTAAQKELRGLIKEFMTIAPVEDERRLRMAQIQASTELTQLTAAKLKGERKDTSMLDVLIGAMQGVQK</sequence>
<keyword evidence="3" id="KW-1185">Reference proteome</keyword>
<proteinExistence type="predicted"/>
<dbReference type="Proteomes" id="UP000002873">
    <property type="component" value="Segment"/>
</dbReference>
<accession>I1TLD5</accession>
<evidence type="ECO:0000256" key="1">
    <source>
        <dbReference type="SAM" id="MobiDB-lite"/>
    </source>
</evidence>
<dbReference type="GeneID" id="12980148"/>
<organism evidence="2 3">
    <name type="scientific">Bacillus phage PBC1</name>
    <dbReference type="NCBI Taxonomy" id="1161901"/>
    <lineage>
        <taxon>Viruses</taxon>
        <taxon>Duplodnaviria</taxon>
        <taxon>Heunggongvirae</taxon>
        <taxon>Uroviricota</taxon>
        <taxon>Caudoviricetes</taxon>
        <taxon>Gutmannvirinae</taxon>
        <taxon>Pebcunavirus</taxon>
        <taxon>Pebcunavirus PBC1</taxon>
    </lineage>
</organism>
<evidence type="ECO:0000313" key="2">
    <source>
        <dbReference type="EMBL" id="AFE86237.1"/>
    </source>
</evidence>
<protein>
    <submittedName>
        <fullName evidence="2">Putative terminase small subunit</fullName>
    </submittedName>
</protein>
<reference evidence="2 3" key="1">
    <citation type="journal article" date="2012" name="J. Virol.">
        <title>Complete Genome Sequence of Bacillus cereus Bacteriophage PBC1.</title>
        <authorList>
            <person name="Kong M."/>
            <person name="Kim M."/>
            <person name="Ryu S."/>
        </authorList>
    </citation>
    <scope>NUCLEOTIDE SEQUENCE [LARGE SCALE GENOMIC DNA]</scope>
</reference>